<dbReference type="EMBL" id="MRCE01000005">
    <property type="protein sequence ID" value="OKH39360.1"/>
    <property type="molecule type" value="Genomic_DNA"/>
</dbReference>
<sequence>MSKKSKEQLLQLDKRLYQEISEIEASNWKGGTLSVHELGHALGRPHINQSTPLIAKALVNNEN</sequence>
<accession>A0A1U7IPL4</accession>
<reference evidence="1 2" key="1">
    <citation type="submission" date="2016-11" db="EMBL/GenBank/DDBJ databases">
        <title>Draft Genome Sequences of Nine Cyanobacterial Strains from Diverse Habitats.</title>
        <authorList>
            <person name="Zhu T."/>
            <person name="Hou S."/>
            <person name="Lu X."/>
            <person name="Hess W.R."/>
        </authorList>
    </citation>
    <scope>NUCLEOTIDE SEQUENCE [LARGE SCALE GENOMIC DNA]</scope>
    <source>
        <strain evidence="1 2">IAM M-71</strain>
    </source>
</reference>
<proteinExistence type="predicted"/>
<protein>
    <submittedName>
        <fullName evidence="1">Uncharacterized protein</fullName>
    </submittedName>
</protein>
<comment type="caution">
    <text evidence="1">The sequence shown here is derived from an EMBL/GenBank/DDBJ whole genome shotgun (WGS) entry which is preliminary data.</text>
</comment>
<evidence type="ECO:0000313" key="1">
    <source>
        <dbReference type="EMBL" id="OKH39360.1"/>
    </source>
</evidence>
<dbReference type="AlphaFoldDB" id="A0A1U7IPL4"/>
<dbReference type="Proteomes" id="UP000185860">
    <property type="component" value="Unassembled WGS sequence"/>
</dbReference>
<dbReference type="RefSeq" id="WP_073592615.1">
    <property type="nucleotide sequence ID" value="NZ_MRCE01000005.1"/>
</dbReference>
<organism evidence="1 2">
    <name type="scientific">[Phormidium ambiguum] IAM M-71</name>
    <dbReference type="NCBI Taxonomy" id="454136"/>
    <lineage>
        <taxon>Bacteria</taxon>
        <taxon>Bacillati</taxon>
        <taxon>Cyanobacteriota</taxon>
        <taxon>Cyanophyceae</taxon>
        <taxon>Oscillatoriophycideae</taxon>
        <taxon>Aerosakkonematales</taxon>
        <taxon>Aerosakkonemataceae</taxon>
        <taxon>Floridanema</taxon>
    </lineage>
</organism>
<name>A0A1U7IPL4_9CYAN</name>
<gene>
    <name evidence="1" type="ORF">NIES2119_06360</name>
</gene>
<evidence type="ECO:0000313" key="2">
    <source>
        <dbReference type="Proteomes" id="UP000185860"/>
    </source>
</evidence>
<dbReference type="STRING" id="454136.NIES2119_06360"/>